<dbReference type="Gene3D" id="6.10.250.3150">
    <property type="match status" value="1"/>
</dbReference>
<evidence type="ECO:0000256" key="1">
    <source>
        <dbReference type="SAM" id="Coils"/>
    </source>
</evidence>
<sequence>MEPTRSTRVADHADFWAPDPPTWTWRDLLAWRPAGPAAGHRGHRGRRAGGAAMAAVLAAACVFAPARPDTAAAAPGAPMAPAENLDDLLSRAEALGDEYNGELRDMEAVIADAEKAEERADRTRQEVEAAREQVQQLAVASYQTGGLEPALTLFVEEEPQDIIDRAMLVDHLAAGNNDRIEQLQQAIARDDKAQESAQEKVEQVQEDLEELEGQREEVQALIADYPVQEMGGPDNLTPRTRQMRELIVEEFGENRDDGGVGCYRPDGGWVVGEHPLGRACDFMVNPNGQMPTQEQMEHGYAIAEWAQENAERLGIMYIIYRQRIWDIRRGDEGWRQMSDRGSITENHYDHVHISMF</sequence>
<gene>
    <name evidence="3" type="ORF">ACFQRF_23150</name>
</gene>
<dbReference type="EMBL" id="JBHTBH010000013">
    <property type="protein sequence ID" value="MFC7330632.1"/>
    <property type="molecule type" value="Genomic_DNA"/>
</dbReference>
<dbReference type="Pfam" id="PF26571">
    <property type="entry name" value="VldE"/>
    <property type="match status" value="1"/>
</dbReference>
<evidence type="ECO:0000313" key="3">
    <source>
        <dbReference type="EMBL" id="MFC7330632.1"/>
    </source>
</evidence>
<feature type="coiled-coil region" evidence="1">
    <location>
        <begin position="96"/>
        <end position="140"/>
    </location>
</feature>
<evidence type="ECO:0000313" key="4">
    <source>
        <dbReference type="Proteomes" id="UP001596540"/>
    </source>
</evidence>
<evidence type="ECO:0000259" key="2">
    <source>
        <dbReference type="Pfam" id="PF26571"/>
    </source>
</evidence>
<feature type="coiled-coil region" evidence="1">
    <location>
        <begin position="180"/>
        <end position="224"/>
    </location>
</feature>
<dbReference type="Proteomes" id="UP001596540">
    <property type="component" value="Unassembled WGS sequence"/>
</dbReference>
<keyword evidence="4" id="KW-1185">Reference proteome</keyword>
<dbReference type="RefSeq" id="WP_379873279.1">
    <property type="nucleotide sequence ID" value="NZ_JBHTBH010000013.1"/>
</dbReference>
<protein>
    <submittedName>
        <fullName evidence="3">Coiled-coil domain-containing protein</fullName>
    </submittedName>
</protein>
<keyword evidence="1" id="KW-0175">Coiled coil</keyword>
<reference evidence="4" key="1">
    <citation type="journal article" date="2019" name="Int. J. Syst. Evol. Microbiol.">
        <title>The Global Catalogue of Microorganisms (GCM) 10K type strain sequencing project: providing services to taxonomists for standard genome sequencing and annotation.</title>
        <authorList>
            <consortium name="The Broad Institute Genomics Platform"/>
            <consortium name="The Broad Institute Genome Sequencing Center for Infectious Disease"/>
            <person name="Wu L."/>
            <person name="Ma J."/>
        </authorList>
    </citation>
    <scope>NUCLEOTIDE SEQUENCE [LARGE SCALE GENOMIC DNA]</scope>
    <source>
        <strain evidence="4">CGMCC 4.7382</strain>
    </source>
</reference>
<feature type="domain" description="ARB-07466-like C-terminal" evidence="2">
    <location>
        <begin position="234"/>
        <end position="348"/>
    </location>
</feature>
<organism evidence="3 4">
    <name type="scientific">Marinactinospora rubrisoli</name>
    <dbReference type="NCBI Taxonomy" id="2715399"/>
    <lineage>
        <taxon>Bacteria</taxon>
        <taxon>Bacillati</taxon>
        <taxon>Actinomycetota</taxon>
        <taxon>Actinomycetes</taxon>
        <taxon>Streptosporangiales</taxon>
        <taxon>Nocardiopsidaceae</taxon>
        <taxon>Marinactinospora</taxon>
    </lineage>
</organism>
<name>A0ABW2KN93_9ACTN</name>
<accession>A0ABW2KN93</accession>
<comment type="caution">
    <text evidence="3">The sequence shown here is derived from an EMBL/GenBank/DDBJ whole genome shotgun (WGS) entry which is preliminary data.</text>
</comment>
<proteinExistence type="predicted"/>
<dbReference type="InterPro" id="IPR058593">
    <property type="entry name" value="ARB_07466-like_C"/>
</dbReference>